<dbReference type="Proteomes" id="UP000178429">
    <property type="component" value="Unassembled WGS sequence"/>
</dbReference>
<dbReference type="AlphaFoldDB" id="A0A1F8C0R7"/>
<dbReference type="SUPFAM" id="SSF109604">
    <property type="entry name" value="HD-domain/PDEase-like"/>
    <property type="match status" value="1"/>
</dbReference>
<comment type="caution">
    <text evidence="2">The sequence shown here is derived from an EMBL/GenBank/DDBJ whole genome shotgun (WGS) entry which is preliminary data.</text>
</comment>
<dbReference type="GO" id="GO:0008832">
    <property type="term" value="F:dGTPase activity"/>
    <property type="evidence" value="ECO:0007669"/>
    <property type="project" value="TreeGrafter"/>
</dbReference>
<name>A0A1F8C0R7_9BACT</name>
<dbReference type="CDD" id="cd00077">
    <property type="entry name" value="HDc"/>
    <property type="match status" value="1"/>
</dbReference>
<dbReference type="InterPro" id="IPR050135">
    <property type="entry name" value="dGTPase-like"/>
</dbReference>
<evidence type="ECO:0000313" key="2">
    <source>
        <dbReference type="EMBL" id="OGM69943.1"/>
    </source>
</evidence>
<evidence type="ECO:0000259" key="1">
    <source>
        <dbReference type="SMART" id="SM00471"/>
    </source>
</evidence>
<dbReference type="Gene3D" id="1.10.3210.10">
    <property type="entry name" value="Hypothetical protein af1432"/>
    <property type="match status" value="1"/>
</dbReference>
<protein>
    <recommendedName>
        <fullName evidence="1">HD/PDEase domain-containing protein</fullName>
    </recommendedName>
</protein>
<dbReference type="GO" id="GO:0006203">
    <property type="term" value="P:dGTP catabolic process"/>
    <property type="evidence" value="ECO:0007669"/>
    <property type="project" value="TreeGrafter"/>
</dbReference>
<dbReference type="STRING" id="1802525.A2975_05025"/>
<feature type="domain" description="HD/PDEase" evidence="1">
    <location>
        <begin position="50"/>
        <end position="161"/>
    </location>
</feature>
<accession>A0A1F8C0R7</accession>
<gene>
    <name evidence="2" type="ORF">A2975_05025</name>
</gene>
<dbReference type="PANTHER" id="PTHR11373">
    <property type="entry name" value="DEOXYNUCLEOSIDE TRIPHOSPHATE TRIPHOSPHOHYDROLASE"/>
    <property type="match status" value="1"/>
</dbReference>
<dbReference type="SMART" id="SM00471">
    <property type="entry name" value="HDc"/>
    <property type="match status" value="1"/>
</dbReference>
<dbReference type="EMBL" id="MGHL01000007">
    <property type="protein sequence ID" value="OGM69943.1"/>
    <property type="molecule type" value="Genomic_DNA"/>
</dbReference>
<proteinExistence type="predicted"/>
<dbReference type="InterPro" id="IPR003607">
    <property type="entry name" value="HD/PDEase_dom"/>
</dbReference>
<dbReference type="InterPro" id="IPR006674">
    <property type="entry name" value="HD_domain"/>
</dbReference>
<sequence length="331" mass="38975">MKSMVFEDRIYGQIRIDDPMILELIRSRPFQRLKKINQYGGVNFIYLDKYQISRYEHSIGVWWVLKTLGVDLETQIAGLLHDVGHAALSHMVDMAMSDEYEDYHERNRHRIDDWEDINKILRRHKIRIGNPDDYPEIKKSLPDIGADRFDYAIRDYVGATNKKRSLGLKALKAIRLEGRDVVFTNTKVTKEFALTGLQAMWFVIYEPSVAVVYQAVIEMIRLGVKDGWITEDDLFENDSFLLTKFKRNRNRIPAQYVNIFLKPFIVKNGSQEDHDFHHVKLKARFFDPTVLTEGHKVRLSKVDRDFAQELKHWIDIFEKGKSGQYYKIAFL</sequence>
<reference evidence="2 3" key="1">
    <citation type="journal article" date="2016" name="Nat. Commun.">
        <title>Thousands of microbial genomes shed light on interconnected biogeochemical processes in an aquifer system.</title>
        <authorList>
            <person name="Anantharaman K."/>
            <person name="Brown C.T."/>
            <person name="Hug L.A."/>
            <person name="Sharon I."/>
            <person name="Castelle C.J."/>
            <person name="Probst A.J."/>
            <person name="Thomas B.C."/>
            <person name="Singh A."/>
            <person name="Wilkins M.J."/>
            <person name="Karaoz U."/>
            <person name="Brodie E.L."/>
            <person name="Williams K.H."/>
            <person name="Hubbard S.S."/>
            <person name="Banfield J.F."/>
        </authorList>
    </citation>
    <scope>NUCLEOTIDE SEQUENCE [LARGE SCALE GENOMIC DNA]</scope>
</reference>
<dbReference type="PANTHER" id="PTHR11373:SF4">
    <property type="entry name" value="DEOXYNUCLEOSIDE TRIPHOSPHATE TRIPHOSPHOHYDROLASE SAMHD1"/>
    <property type="match status" value="1"/>
</dbReference>
<dbReference type="Pfam" id="PF01966">
    <property type="entry name" value="HD"/>
    <property type="match status" value="1"/>
</dbReference>
<evidence type="ECO:0000313" key="3">
    <source>
        <dbReference type="Proteomes" id="UP000178429"/>
    </source>
</evidence>
<organism evidence="2 3">
    <name type="scientific">Candidatus Woesebacteria bacterium RIFCSPLOWO2_01_FULL_44_14</name>
    <dbReference type="NCBI Taxonomy" id="1802525"/>
    <lineage>
        <taxon>Bacteria</taxon>
        <taxon>Candidatus Woeseibacteriota</taxon>
    </lineage>
</organism>